<gene>
    <name evidence="2" type="ORF">ACFO0R_04315</name>
</gene>
<reference evidence="3" key="1">
    <citation type="journal article" date="2019" name="Int. J. Syst. Evol. Microbiol.">
        <title>The Global Catalogue of Microorganisms (GCM) 10K type strain sequencing project: providing services to taxonomists for standard genome sequencing and annotation.</title>
        <authorList>
            <consortium name="The Broad Institute Genomics Platform"/>
            <consortium name="The Broad Institute Genome Sequencing Center for Infectious Disease"/>
            <person name="Wu L."/>
            <person name="Ma J."/>
        </authorList>
    </citation>
    <scope>NUCLEOTIDE SEQUENCE [LARGE SCALE GENOMIC DNA]</scope>
    <source>
        <strain evidence="3">CGMCC 4.7608</strain>
    </source>
</reference>
<keyword evidence="3" id="KW-1185">Reference proteome</keyword>
<evidence type="ECO:0000313" key="3">
    <source>
        <dbReference type="Proteomes" id="UP001595999"/>
    </source>
</evidence>
<organism evidence="2 3">
    <name type="scientific">Chromobacterium aquaticum</name>
    <dbReference type="NCBI Taxonomy" id="467180"/>
    <lineage>
        <taxon>Bacteria</taxon>
        <taxon>Pseudomonadati</taxon>
        <taxon>Pseudomonadota</taxon>
        <taxon>Betaproteobacteria</taxon>
        <taxon>Neisseriales</taxon>
        <taxon>Chromobacteriaceae</taxon>
        <taxon>Chromobacterium</taxon>
    </lineage>
</organism>
<proteinExistence type="predicted"/>
<sequence length="68" mass="7526">MTVRKFALLVAGLSVSWMAFASMAPWYLWESKSDGHLVCSQFSYGPGWVLLNSIPYKDAGCRVQGRPG</sequence>
<accession>A0ABV8ZMC2</accession>
<evidence type="ECO:0000256" key="1">
    <source>
        <dbReference type="SAM" id="SignalP"/>
    </source>
</evidence>
<dbReference type="RefSeq" id="WP_082150899.1">
    <property type="nucleotide sequence ID" value="NZ_JAJOHW010000090.1"/>
</dbReference>
<feature type="signal peptide" evidence="1">
    <location>
        <begin position="1"/>
        <end position="21"/>
    </location>
</feature>
<name>A0ABV8ZMC2_9NEIS</name>
<keyword evidence="1" id="KW-0732">Signal</keyword>
<dbReference type="EMBL" id="JBHSEK010000002">
    <property type="protein sequence ID" value="MFC4488834.1"/>
    <property type="molecule type" value="Genomic_DNA"/>
</dbReference>
<protein>
    <recommendedName>
        <fullName evidence="4">Secreted protein</fullName>
    </recommendedName>
</protein>
<evidence type="ECO:0008006" key="4">
    <source>
        <dbReference type="Google" id="ProtNLM"/>
    </source>
</evidence>
<evidence type="ECO:0000313" key="2">
    <source>
        <dbReference type="EMBL" id="MFC4488834.1"/>
    </source>
</evidence>
<comment type="caution">
    <text evidence="2">The sequence shown here is derived from an EMBL/GenBank/DDBJ whole genome shotgun (WGS) entry which is preliminary data.</text>
</comment>
<feature type="chain" id="PRO_5046674024" description="Secreted protein" evidence="1">
    <location>
        <begin position="22"/>
        <end position="68"/>
    </location>
</feature>
<dbReference type="Proteomes" id="UP001595999">
    <property type="component" value="Unassembled WGS sequence"/>
</dbReference>